<dbReference type="InterPro" id="IPR036867">
    <property type="entry name" value="R3H_dom_sf"/>
</dbReference>
<feature type="compositionally biased region" description="Pro residues" evidence="2">
    <location>
        <begin position="815"/>
        <end position="831"/>
    </location>
</feature>
<feature type="compositionally biased region" description="Polar residues" evidence="2">
    <location>
        <begin position="717"/>
        <end position="726"/>
    </location>
</feature>
<dbReference type="InterPro" id="IPR001374">
    <property type="entry name" value="R3H_dom"/>
</dbReference>
<feature type="region of interest" description="Disordered" evidence="2">
    <location>
        <begin position="455"/>
        <end position="502"/>
    </location>
</feature>
<feature type="compositionally biased region" description="Low complexity" evidence="2">
    <location>
        <begin position="1"/>
        <end position="21"/>
    </location>
</feature>
<dbReference type="Proteomes" id="UP001075354">
    <property type="component" value="Chromosome 16"/>
</dbReference>
<feature type="compositionally biased region" description="Low complexity" evidence="2">
    <location>
        <begin position="56"/>
        <end position="71"/>
    </location>
</feature>
<organism evidence="5 6">
    <name type="scientific">Megalurothrips usitatus</name>
    <name type="common">bean blossom thrips</name>
    <dbReference type="NCBI Taxonomy" id="439358"/>
    <lineage>
        <taxon>Eukaryota</taxon>
        <taxon>Metazoa</taxon>
        <taxon>Ecdysozoa</taxon>
        <taxon>Arthropoda</taxon>
        <taxon>Hexapoda</taxon>
        <taxon>Insecta</taxon>
        <taxon>Pterygota</taxon>
        <taxon>Neoptera</taxon>
        <taxon>Paraneoptera</taxon>
        <taxon>Thysanoptera</taxon>
        <taxon>Terebrantia</taxon>
        <taxon>Thripoidea</taxon>
        <taxon>Thripidae</taxon>
        <taxon>Megalurothrips</taxon>
    </lineage>
</organism>
<feature type="domain" description="SUZ" evidence="4">
    <location>
        <begin position="349"/>
        <end position="428"/>
    </location>
</feature>
<dbReference type="InterPro" id="IPR024771">
    <property type="entry name" value="SUZ"/>
</dbReference>
<feature type="compositionally biased region" description="Low complexity" evidence="2">
    <location>
        <begin position="771"/>
        <end position="791"/>
    </location>
</feature>
<feature type="domain" description="R3H" evidence="3">
    <location>
        <begin position="285"/>
        <end position="348"/>
    </location>
</feature>
<evidence type="ECO:0000313" key="5">
    <source>
        <dbReference type="EMBL" id="KAJ1519378.1"/>
    </source>
</evidence>
<dbReference type="PROSITE" id="PS51061">
    <property type="entry name" value="R3H"/>
    <property type="match status" value="1"/>
</dbReference>
<feature type="region of interest" description="Disordered" evidence="2">
    <location>
        <begin position="427"/>
        <end position="446"/>
    </location>
</feature>
<dbReference type="CDD" id="cd02642">
    <property type="entry name" value="R3H_encore_like"/>
    <property type="match status" value="1"/>
</dbReference>
<evidence type="ECO:0000256" key="2">
    <source>
        <dbReference type="SAM" id="MobiDB-lite"/>
    </source>
</evidence>
<proteinExistence type="predicted"/>
<feature type="compositionally biased region" description="Low complexity" evidence="2">
    <location>
        <begin position="141"/>
        <end position="156"/>
    </location>
</feature>
<dbReference type="PANTHER" id="PTHR15672">
    <property type="entry name" value="CAMP-REGULATED PHOSPHOPROTEIN 21 RELATED R3H DOMAIN CONTAINING PROTEIN"/>
    <property type="match status" value="1"/>
</dbReference>
<dbReference type="PANTHER" id="PTHR15672:SF8">
    <property type="entry name" value="PROTEIN ENCORE"/>
    <property type="match status" value="1"/>
</dbReference>
<evidence type="ECO:0008006" key="7">
    <source>
        <dbReference type="Google" id="ProtNLM"/>
    </source>
</evidence>
<feature type="region of interest" description="Disordered" evidence="2">
    <location>
        <begin position="514"/>
        <end position="604"/>
    </location>
</feature>
<feature type="compositionally biased region" description="Polar residues" evidence="2">
    <location>
        <begin position="514"/>
        <end position="526"/>
    </location>
</feature>
<name>A0AAV7X3L5_9NEOP</name>
<accession>A0AAV7X3L5</accession>
<dbReference type="AlphaFoldDB" id="A0AAV7X3L5"/>
<feature type="compositionally biased region" description="Basic and acidic residues" evidence="2">
    <location>
        <begin position="468"/>
        <end position="488"/>
    </location>
</feature>
<evidence type="ECO:0000259" key="4">
    <source>
        <dbReference type="PROSITE" id="PS51673"/>
    </source>
</evidence>
<feature type="compositionally biased region" description="Low complexity" evidence="2">
    <location>
        <begin position="82"/>
        <end position="94"/>
    </location>
</feature>
<feature type="compositionally biased region" description="Low complexity" evidence="2">
    <location>
        <begin position="553"/>
        <end position="594"/>
    </location>
</feature>
<feature type="compositionally biased region" description="Polar residues" evidence="2">
    <location>
        <begin position="72"/>
        <end position="81"/>
    </location>
</feature>
<gene>
    <name evidence="5" type="ORF">ONE63_004671</name>
</gene>
<dbReference type="Gene3D" id="3.30.1370.50">
    <property type="entry name" value="R3H-like domain"/>
    <property type="match status" value="1"/>
</dbReference>
<feature type="compositionally biased region" description="Polar residues" evidence="2">
    <location>
        <begin position="490"/>
        <end position="501"/>
    </location>
</feature>
<feature type="region of interest" description="Disordered" evidence="2">
    <location>
        <begin position="1"/>
        <end position="238"/>
    </location>
</feature>
<feature type="compositionally biased region" description="Basic and acidic residues" evidence="2">
    <location>
        <begin position="670"/>
        <end position="682"/>
    </location>
</feature>
<dbReference type="SUPFAM" id="SSF82708">
    <property type="entry name" value="R3H domain"/>
    <property type="match status" value="1"/>
</dbReference>
<feature type="compositionally biased region" description="Polar residues" evidence="2">
    <location>
        <begin position="536"/>
        <end position="545"/>
    </location>
</feature>
<sequence length="958" mass="101416">MAKLEIPSIVVHSGSPSVPGVNMDRPARQTPQLRKQKSSMDDGETGCMHHAKLEHTSPSPNNTNSSNNNNNQESTPKISDTSPGSGKPSSPGGPNSKADEVDKPASGLQPQLSRSRSNGKMKMLTRSHAMREATSPPPDPSAATPATSAGQTTPSTVVGHSNGKNNSQASKHINNHSGSSNHHASNNGNSGSGNGSNNNNNNSSKSKGGNNNNNNNNNKNIKEQCNYNSNRNNHRQNKTPIYISSPQEAWSGLLNRDNSTDSQFQDASKADLDAFIAQQMSTKNRSLLLRVEDELIRLVEDTRNIFFKFPQMTSFHRMLVHRAANYFNMDHNLDGSGACVVVNRNRNSKRPERSFLQIMKDVKGLNSRAYSSEEPRKSILKRDFASFEDSQYKSDEKQLSLESRRSKSFEEREEEYERARRRIFSRDDSTDSCLQNSDSNQDSMEDVRWSECAILSGDEPEPSGRYLRPNDRSPRLMKTESYESRDSLKGNPTRSAVSKSYSFGGYTGNSSCTGNNHARTGPNHGQSYIGLHRGDSNASSLSTGSRILAKQDSGSSASSRLSPSSSGYKSQSQQSDATLSATPSPTATPVSLLPMSSLGSQDTLSPEPAVIWPISCSGGNIPPGSVLINPATGQPICNADGTVYRFDPENPLKLHVPRVQSPPPSFSARQTDKPSGKGEARGGRCGGRRRSAEAEVFGSPRQSCARCSAGEEDDPWSGQSASTSPSARGRPGAEADSPTPLPPKVQQPKSQGQAAKQDHGEATKGQAPVRSGEAAAADGGGSSSSSSSSSSLQVVSHPSVTSAATSPMLLASPQRPAPPPAPAMQIPPPGAPGAGAQGFSMPPGSVVSVVPYYPAGYGFTPAPAEAPGQYYAAAAAAGHGSAPGPPSYHMAQHGYAGMVGVEPVFTQPPPGPAPPPPAPCCLPGYPCPYASTSAPPPAPHPGGTYDQRPSVSLRGFIV</sequence>
<feature type="region of interest" description="Disordered" evidence="2">
    <location>
        <begin position="653"/>
        <end position="837"/>
    </location>
</feature>
<feature type="compositionally biased region" description="Polar residues" evidence="2">
    <location>
        <begin position="158"/>
        <end position="172"/>
    </location>
</feature>
<keyword evidence="6" id="KW-1185">Reference proteome</keyword>
<dbReference type="EMBL" id="JAPTSV010000016">
    <property type="protein sequence ID" value="KAJ1519378.1"/>
    <property type="molecule type" value="Genomic_DNA"/>
</dbReference>
<evidence type="ECO:0000259" key="3">
    <source>
        <dbReference type="PROSITE" id="PS51061"/>
    </source>
</evidence>
<comment type="caution">
    <text evidence="5">The sequence shown here is derived from an EMBL/GenBank/DDBJ whole genome shotgun (WGS) entry which is preliminary data.</text>
</comment>
<feature type="compositionally biased region" description="Polar residues" evidence="2">
    <location>
        <begin position="792"/>
        <end position="805"/>
    </location>
</feature>
<protein>
    <recommendedName>
        <fullName evidence="7">Protein encore</fullName>
    </recommendedName>
</protein>
<dbReference type="SMART" id="SM00393">
    <property type="entry name" value="R3H"/>
    <property type="match status" value="1"/>
</dbReference>
<evidence type="ECO:0000313" key="6">
    <source>
        <dbReference type="Proteomes" id="UP001075354"/>
    </source>
</evidence>
<dbReference type="InterPro" id="IPR051937">
    <property type="entry name" value="R3H_domain_containing"/>
</dbReference>
<reference evidence="5" key="1">
    <citation type="submission" date="2022-12" db="EMBL/GenBank/DDBJ databases">
        <title>Chromosome-level genome assembly of the bean flower thrips Megalurothrips usitatus.</title>
        <authorList>
            <person name="Ma L."/>
            <person name="Liu Q."/>
            <person name="Li H."/>
            <person name="Cai W."/>
        </authorList>
    </citation>
    <scope>NUCLEOTIDE SEQUENCE</scope>
    <source>
        <strain evidence="5">Cailab_2022a</strain>
    </source>
</reference>
<evidence type="ECO:0000256" key="1">
    <source>
        <dbReference type="ARBA" id="ARBA00022553"/>
    </source>
</evidence>
<dbReference type="PROSITE" id="PS51673">
    <property type="entry name" value="SUZ"/>
    <property type="match status" value="1"/>
</dbReference>
<dbReference type="Pfam" id="PF12752">
    <property type="entry name" value="SUZ"/>
    <property type="match status" value="1"/>
</dbReference>
<dbReference type="Pfam" id="PF01424">
    <property type="entry name" value="R3H"/>
    <property type="match status" value="1"/>
</dbReference>
<feature type="compositionally biased region" description="Low complexity" evidence="2">
    <location>
        <begin position="175"/>
        <end position="219"/>
    </location>
</feature>
<dbReference type="GO" id="GO:0003676">
    <property type="term" value="F:nucleic acid binding"/>
    <property type="evidence" value="ECO:0007669"/>
    <property type="project" value="UniProtKB-UniRule"/>
</dbReference>
<keyword evidence="1" id="KW-0597">Phosphoprotein</keyword>
<feature type="compositionally biased region" description="Polar residues" evidence="2">
    <location>
        <begin position="431"/>
        <end position="442"/>
    </location>
</feature>